<feature type="domain" description="C2H2-type" evidence="3">
    <location>
        <begin position="1454"/>
        <end position="1481"/>
    </location>
</feature>
<feature type="region of interest" description="Disordered" evidence="2">
    <location>
        <begin position="151"/>
        <end position="296"/>
    </location>
</feature>
<feature type="compositionally biased region" description="Polar residues" evidence="2">
    <location>
        <begin position="107"/>
        <end position="116"/>
    </location>
</feature>
<dbReference type="GO" id="GO:0000977">
    <property type="term" value="F:RNA polymerase II transcription regulatory region sequence-specific DNA binding"/>
    <property type="evidence" value="ECO:0007669"/>
    <property type="project" value="TreeGrafter"/>
</dbReference>
<feature type="compositionally biased region" description="Acidic residues" evidence="2">
    <location>
        <begin position="1500"/>
        <end position="1512"/>
    </location>
</feature>
<feature type="compositionally biased region" description="Low complexity" evidence="2">
    <location>
        <begin position="804"/>
        <end position="819"/>
    </location>
</feature>
<evidence type="ECO:0000256" key="1">
    <source>
        <dbReference type="PROSITE-ProRule" id="PRU00042"/>
    </source>
</evidence>
<sequence>MTSTTGLSPPPFATVTSAVIPSEHCAPSMVSSNSISGCPVDDEEPCGALIMNGGSPPSVNTADLSISSRVIAHAPMTAVMTIRSPMCPMDEDDEDDDPKVDMKTVDDCQQSLQPSSRNKRKNFKPRNIVYQFNADDEYGTDEECFDDQHEYARSSPNRHSPSSPVPSRSFEGEHNQGGEQPLDLSSDTGPTRWKLNPKGLGEGSPRMNSGRSPPLIPRFDSCDYDGEDEGSAMDEDRERTPVMDLSRTSGRDGTGSGSSPSHSLTGRINESPTSPRLMGHLEYPPAKRLSREPPLISAEGATMKDYAENTMKELLGMYGLNDAPESMSSHLPIHNFPAGKLLESSQQFGPANLSSLGAYPSTSTALQLIQQQAAHVEAIHQARLAYQYSKDSTNNFMDNAWSQVPDHNTAPNVTQQLQNTNENMLESLRAKMMNNVSRMTSAPTNSIISNSQVMLPQNVATIFTIAALSSKLPSQQVSGENIPNLPSLPSSSISSGSPHHSTSGIGSVSSTPSPVVSSSHHNSAISTSYQVDQQHKLGPVDYSRYVKRFSSATECGSSYCKDLNYREHFHCLDCNSRVFVKKEEMIRHFKWHKKRDDSLQHGFMRYSPMDDCSDRFRGCSHNRKQTHYHCLKESCDRVYISTSDVQMHANYHRKDTAIIQEGFQRFRATENCATASCLFFGQRTTHFHCRRSGCSFTFKNKADMEKHKTYHIKDEQLNKDGFKKFMKHEHCTFENCRFSRVCNHIHCIRPGCTYVLHSSGQLYSHKRKHERRDTELAYRKFKLAQSMMKTLSEASGMSQSFLTEPPSSGESSSSPAPGSMPITSLSSSGYMNSFSSDEGLLSNCYPVKTEKKECIYSTADMNNINISCQNLMSPQNDVLKTSPNISGENVMLSEENAVVDLSVDHPKDSEDLWKVYLTRFGSNEVCQQQCEFLYKDHFHCSTDNCSMTFRAKDILGVREHACNHEYQEQVTKSFYTVVEIDQNGVCPPDCHYKAKEKHYHCKWENCQEVISSDDNPFRRLDHYKIHKYSRKLSAPKEHPPTSSGVTSVMDSMFRRKRGRPPKNRLIEFPMGSHLPQAIYTSFKLPKASELPHHNFPPSFGPFTSAYNALSLLPPPPVTMMSTPSTIPQLIPVTGLGQCIFPSSSNMLEIPPPPLLEKQENNSTMPSSPLNQDVHEQVKPEVKEGFYVFHENMPCPDEYCAFYKKHHFHCTQPRCYYVTDRRDILLLHSKDFHDNIDIMDGFVFFDRSVDCRLENCHSNKINRHFHCVRPNCNYSFVRYSTMTVHEQKHKEQDNLNSYMPPSPKKKLFSSPSDEAQENFVYEGCSSVIKTVSSESSSLPKTTVVKAAGTFYPLSAFSTSQTSSQSTPTSVNSSPNHQQYSKQSDEKNNSEIVNNIKSEGSFYQNMDLNEQPLSKLLLQPGPNYRNSFQGTEKHILYSPQQSCARPFCKLKKRDHFHCNICNQAFSGFSRLQPHVIKHPGAPSPIPVYPPGYSKMSTSSPSPDEDEMDTEDVSDIEERSPVNGPQYIKSEEPKEPIDEQQVSSSHQLFSWQSVSSSSSPFQPTIKCSIGVSSTNQIPTSSDNFYGSPQVDYSALIDGPDGGNKFSDLKRQFPLKLEESNEVKKMKLAALRILKDEPVPEGYSRCRFNEDCGYTLCGYREHQTHFHCMRKDCGYSFCDKTRFVQHTARHERLDTLMGGDFQQYRANVNCGRPECMYANTLGAMANKSSHFHCLKCDFVCTDTNKVVAHRRQHAKMDSIYAAGFEKYTQFQSCNVTNCNHNQKQTHYHCLKCQHAVLGLSQMSSHKYRHMD</sequence>
<evidence type="ECO:0000313" key="5">
    <source>
        <dbReference type="Proteomes" id="UP000886998"/>
    </source>
</evidence>
<feature type="compositionally biased region" description="Polar residues" evidence="2">
    <location>
        <begin position="262"/>
        <end position="274"/>
    </location>
</feature>
<dbReference type="PROSITE" id="PS00028">
    <property type="entry name" value="ZINC_FINGER_C2H2_1"/>
    <property type="match status" value="8"/>
</dbReference>
<dbReference type="SMART" id="SM00355">
    <property type="entry name" value="ZnF_C2H2"/>
    <property type="match status" value="12"/>
</dbReference>
<feature type="compositionally biased region" description="Low complexity" evidence="2">
    <location>
        <begin position="1356"/>
        <end position="1374"/>
    </location>
</feature>
<feature type="compositionally biased region" description="Acidic residues" evidence="2">
    <location>
        <begin position="222"/>
        <end position="233"/>
    </location>
</feature>
<dbReference type="GO" id="GO:0045664">
    <property type="term" value="P:regulation of neuron differentiation"/>
    <property type="evidence" value="ECO:0007669"/>
    <property type="project" value="TreeGrafter"/>
</dbReference>
<evidence type="ECO:0000259" key="3">
    <source>
        <dbReference type="PROSITE" id="PS50157"/>
    </source>
</evidence>
<feature type="region of interest" description="Disordered" evidence="2">
    <location>
        <begin position="1477"/>
        <end position="1542"/>
    </location>
</feature>
<dbReference type="EMBL" id="BMAV01002554">
    <property type="protein sequence ID" value="GFY41511.1"/>
    <property type="molecule type" value="Genomic_DNA"/>
</dbReference>
<proteinExistence type="predicted"/>
<accession>A0A8X6WWR7</accession>
<organism evidence="4 5">
    <name type="scientific">Trichonephila inaurata madagascariensis</name>
    <dbReference type="NCBI Taxonomy" id="2747483"/>
    <lineage>
        <taxon>Eukaryota</taxon>
        <taxon>Metazoa</taxon>
        <taxon>Ecdysozoa</taxon>
        <taxon>Arthropoda</taxon>
        <taxon>Chelicerata</taxon>
        <taxon>Arachnida</taxon>
        <taxon>Araneae</taxon>
        <taxon>Araneomorphae</taxon>
        <taxon>Entelegynae</taxon>
        <taxon>Araneoidea</taxon>
        <taxon>Nephilidae</taxon>
        <taxon>Trichonephila</taxon>
        <taxon>Trichonephila inaurata</taxon>
    </lineage>
</organism>
<gene>
    <name evidence="4" type="primary">Casz1</name>
    <name evidence="4" type="ORF">TNIN_212801</name>
</gene>
<feature type="region of interest" description="Disordered" evidence="2">
    <location>
        <begin position="1356"/>
        <end position="1387"/>
    </location>
</feature>
<dbReference type="InterPro" id="IPR040373">
    <property type="entry name" value="CASZ1"/>
</dbReference>
<dbReference type="GO" id="GO:0000981">
    <property type="term" value="F:DNA-binding transcription factor activity, RNA polymerase II-specific"/>
    <property type="evidence" value="ECO:0007669"/>
    <property type="project" value="TreeGrafter"/>
</dbReference>
<dbReference type="GO" id="GO:0045944">
    <property type="term" value="P:positive regulation of transcription by RNA polymerase II"/>
    <property type="evidence" value="ECO:0007669"/>
    <property type="project" value="TreeGrafter"/>
</dbReference>
<feature type="region of interest" description="Disordered" evidence="2">
    <location>
        <begin position="476"/>
        <end position="530"/>
    </location>
</feature>
<dbReference type="OrthoDB" id="10063916at2759"/>
<evidence type="ECO:0000313" key="4">
    <source>
        <dbReference type="EMBL" id="GFY41511.1"/>
    </source>
</evidence>
<dbReference type="PANTHER" id="PTHR12451">
    <property type="entry name" value="TRANSCRIPTION FACTOR CASTOR PROTEIN MING -RELATED"/>
    <property type="match status" value="1"/>
</dbReference>
<dbReference type="GO" id="GO:0008270">
    <property type="term" value="F:zinc ion binding"/>
    <property type="evidence" value="ECO:0007669"/>
    <property type="project" value="UniProtKB-KW"/>
</dbReference>
<feature type="region of interest" description="Disordered" evidence="2">
    <location>
        <begin position="1290"/>
        <end position="1309"/>
    </location>
</feature>
<keyword evidence="5" id="KW-1185">Reference proteome</keyword>
<keyword evidence="1" id="KW-0862">Zinc</keyword>
<feature type="region of interest" description="Disordered" evidence="2">
    <location>
        <begin position="84"/>
        <end position="124"/>
    </location>
</feature>
<feature type="compositionally biased region" description="Low complexity" evidence="2">
    <location>
        <begin position="485"/>
        <end position="528"/>
    </location>
</feature>
<feature type="domain" description="C2H2-type" evidence="3">
    <location>
        <begin position="687"/>
        <end position="716"/>
    </location>
</feature>
<dbReference type="InterPro" id="IPR013087">
    <property type="entry name" value="Znf_C2H2_type"/>
</dbReference>
<reference evidence="4" key="1">
    <citation type="submission" date="2020-08" db="EMBL/GenBank/DDBJ databases">
        <title>Multicomponent nature underlies the extraordinary mechanical properties of spider dragline silk.</title>
        <authorList>
            <person name="Kono N."/>
            <person name="Nakamura H."/>
            <person name="Mori M."/>
            <person name="Yoshida Y."/>
            <person name="Ohtoshi R."/>
            <person name="Malay A.D."/>
            <person name="Moran D.A.P."/>
            <person name="Tomita M."/>
            <person name="Numata K."/>
            <person name="Arakawa K."/>
        </authorList>
    </citation>
    <scope>NUCLEOTIDE SEQUENCE</scope>
</reference>
<evidence type="ECO:0000256" key="2">
    <source>
        <dbReference type="SAM" id="MobiDB-lite"/>
    </source>
</evidence>
<feature type="compositionally biased region" description="Low complexity" evidence="2">
    <location>
        <begin position="153"/>
        <end position="169"/>
    </location>
</feature>
<dbReference type="GO" id="GO:0005634">
    <property type="term" value="C:nucleus"/>
    <property type="evidence" value="ECO:0007669"/>
    <property type="project" value="TreeGrafter"/>
</dbReference>
<feature type="domain" description="C2H2-type" evidence="3">
    <location>
        <begin position="1264"/>
        <end position="1293"/>
    </location>
</feature>
<protein>
    <submittedName>
        <fullName evidence="4">Zinc finger protein castor homolog 1</fullName>
    </submittedName>
</protein>
<dbReference type="Proteomes" id="UP000886998">
    <property type="component" value="Unassembled WGS sequence"/>
</dbReference>
<dbReference type="PROSITE" id="PS50157">
    <property type="entry name" value="ZINC_FINGER_C2H2_2"/>
    <property type="match status" value="4"/>
</dbReference>
<dbReference type="PANTHER" id="PTHR12451:SF0">
    <property type="entry name" value="ZINC FINGER PROTEIN CASTOR HOMOLOG 1"/>
    <property type="match status" value="1"/>
</dbReference>
<feature type="region of interest" description="Disordered" evidence="2">
    <location>
        <begin position="794"/>
        <end position="822"/>
    </location>
</feature>
<keyword evidence="1" id="KW-0479">Metal-binding</keyword>
<keyword evidence="1" id="KW-0863">Zinc-finger</keyword>
<feature type="compositionally biased region" description="Acidic residues" evidence="2">
    <location>
        <begin position="89"/>
        <end position="98"/>
    </location>
</feature>
<name>A0A8X6WWR7_9ARAC</name>
<comment type="caution">
    <text evidence="4">The sequence shown here is derived from an EMBL/GenBank/DDBJ whole genome shotgun (WGS) entry which is preliminary data.</text>
</comment>
<feature type="domain" description="C2H2-type" evidence="3">
    <location>
        <begin position="1662"/>
        <end position="1691"/>
    </location>
</feature>